<dbReference type="InterPro" id="IPR050730">
    <property type="entry name" value="UBX_domain-protein"/>
</dbReference>
<dbReference type="Gene3D" id="3.40.30.10">
    <property type="entry name" value="Glutaredoxin"/>
    <property type="match status" value="1"/>
</dbReference>
<dbReference type="InterPro" id="IPR036249">
    <property type="entry name" value="Thioredoxin-like_sf"/>
</dbReference>
<dbReference type="PANTHER" id="PTHR23322:SF6">
    <property type="entry name" value="UBX DOMAIN-CONTAINING PROTEIN 7"/>
    <property type="match status" value="1"/>
</dbReference>
<dbReference type="GO" id="GO:0043130">
    <property type="term" value="F:ubiquitin binding"/>
    <property type="evidence" value="ECO:0007669"/>
    <property type="project" value="TreeGrafter"/>
</dbReference>
<dbReference type="EMBL" id="HBEP01006999">
    <property type="protein sequence ID" value="CAD8474677.1"/>
    <property type="molecule type" value="Transcribed_RNA"/>
</dbReference>
<gene>
    <name evidence="3" type="ORF">PANT1444_LOCUS3942</name>
</gene>
<feature type="domain" description="UAS" evidence="2">
    <location>
        <begin position="140"/>
        <end position="259"/>
    </location>
</feature>
<dbReference type="CDD" id="cd02958">
    <property type="entry name" value="UAS"/>
    <property type="match status" value="1"/>
</dbReference>
<dbReference type="GO" id="GO:0043161">
    <property type="term" value="P:proteasome-mediated ubiquitin-dependent protein catabolic process"/>
    <property type="evidence" value="ECO:0007669"/>
    <property type="project" value="TreeGrafter"/>
</dbReference>
<proteinExistence type="predicted"/>
<evidence type="ECO:0000256" key="1">
    <source>
        <dbReference type="SAM" id="MobiDB-lite"/>
    </source>
</evidence>
<dbReference type="GO" id="GO:0005634">
    <property type="term" value="C:nucleus"/>
    <property type="evidence" value="ECO:0007669"/>
    <property type="project" value="TreeGrafter"/>
</dbReference>
<dbReference type="PANTHER" id="PTHR23322">
    <property type="entry name" value="FAS-ASSOCIATED PROTEIN"/>
    <property type="match status" value="1"/>
</dbReference>
<evidence type="ECO:0000313" key="3">
    <source>
        <dbReference type="EMBL" id="CAD8474677.1"/>
    </source>
</evidence>
<dbReference type="AlphaFoldDB" id="A0A7S0HA08"/>
<dbReference type="InterPro" id="IPR006577">
    <property type="entry name" value="UAS"/>
</dbReference>
<dbReference type="Pfam" id="PF14555">
    <property type="entry name" value="UBA_4"/>
    <property type="match status" value="1"/>
</dbReference>
<sequence>MADQAEKLAMFKAVSGTDDDGFAISFLEAHDWNVETAVNSLMGGGAAAAGGSSAMEGAAAPESDEAMAARLGMPDESTDPLLDRAPMSQYKDTLMDPAQRMPPTPAAQVTHRLEAFRDAKTDAVEARGEDAKHDPRRPKTLADIYRRPAEICFNGSFDELRQAGREQGRWLLVNIQSPTEFASQQLNADTWSDEMLRIIVSASFLFWQQYMDDDLGSKYVRHYNVTALPHIALIDPVTGQLVKSWTGFKDAERLMDKLTEMADTPPTDGYAAEAMVEETTPRPAGGGGGGGGGGGRRR</sequence>
<dbReference type="Gene3D" id="1.10.8.10">
    <property type="entry name" value="DNA helicase RuvA subunit, C-terminal domain"/>
    <property type="match status" value="1"/>
</dbReference>
<protein>
    <recommendedName>
        <fullName evidence="2">UAS domain-containing protein</fullName>
    </recommendedName>
</protein>
<reference evidence="3" key="1">
    <citation type="submission" date="2021-01" db="EMBL/GenBank/DDBJ databases">
        <authorList>
            <person name="Corre E."/>
            <person name="Pelletier E."/>
            <person name="Niang G."/>
            <person name="Scheremetjew M."/>
            <person name="Finn R."/>
            <person name="Kale V."/>
            <person name="Holt S."/>
            <person name="Cochrane G."/>
            <person name="Meng A."/>
            <person name="Brown T."/>
            <person name="Cohen L."/>
        </authorList>
    </citation>
    <scope>NUCLEOTIDE SEQUENCE</scope>
    <source>
        <strain evidence="3">CCMP1374</strain>
    </source>
</reference>
<name>A0A7S0HA08_9EUKA</name>
<dbReference type="SUPFAM" id="SSF52833">
    <property type="entry name" value="Thioredoxin-like"/>
    <property type="match status" value="1"/>
</dbReference>
<feature type="region of interest" description="Disordered" evidence="1">
    <location>
        <begin position="262"/>
        <end position="298"/>
    </location>
</feature>
<dbReference type="Pfam" id="PF13899">
    <property type="entry name" value="Thioredoxin_7"/>
    <property type="match status" value="1"/>
</dbReference>
<evidence type="ECO:0000259" key="2">
    <source>
        <dbReference type="SMART" id="SM00594"/>
    </source>
</evidence>
<organism evidence="3">
    <name type="scientific">Phaeocystis antarctica</name>
    <dbReference type="NCBI Taxonomy" id="33657"/>
    <lineage>
        <taxon>Eukaryota</taxon>
        <taxon>Haptista</taxon>
        <taxon>Haptophyta</taxon>
        <taxon>Prymnesiophyceae</taxon>
        <taxon>Phaeocystales</taxon>
        <taxon>Phaeocystaceae</taxon>
        <taxon>Phaeocystis</taxon>
    </lineage>
</organism>
<dbReference type="SMART" id="SM00594">
    <property type="entry name" value="UAS"/>
    <property type="match status" value="1"/>
</dbReference>
<feature type="compositionally biased region" description="Gly residues" evidence="1">
    <location>
        <begin position="284"/>
        <end position="298"/>
    </location>
</feature>
<accession>A0A7S0HA08</accession>